<dbReference type="PANTHER" id="PTHR47969">
    <property type="entry name" value="CHROMOSOME-ASSOCIATED KINESIN KIF4A-RELATED"/>
    <property type="match status" value="1"/>
</dbReference>
<dbReference type="GO" id="GO:0005875">
    <property type="term" value="C:microtubule associated complex"/>
    <property type="evidence" value="ECO:0007669"/>
    <property type="project" value="TreeGrafter"/>
</dbReference>
<dbReference type="GO" id="GO:0003777">
    <property type="term" value="F:microtubule motor activity"/>
    <property type="evidence" value="ECO:0007669"/>
    <property type="project" value="InterPro"/>
</dbReference>
<dbReference type="GO" id="GO:0007018">
    <property type="term" value="P:microtubule-based movement"/>
    <property type="evidence" value="ECO:0007669"/>
    <property type="project" value="InterPro"/>
</dbReference>
<organism evidence="9 10">
    <name type="scientific">Phytophthora fragariaefolia</name>
    <dbReference type="NCBI Taxonomy" id="1490495"/>
    <lineage>
        <taxon>Eukaryota</taxon>
        <taxon>Sar</taxon>
        <taxon>Stramenopiles</taxon>
        <taxon>Oomycota</taxon>
        <taxon>Peronosporomycetes</taxon>
        <taxon>Peronosporales</taxon>
        <taxon>Peronosporaceae</taxon>
        <taxon>Phytophthora</taxon>
    </lineage>
</organism>
<evidence type="ECO:0000256" key="4">
    <source>
        <dbReference type="ARBA" id="ARBA00022840"/>
    </source>
</evidence>
<dbReference type="GO" id="GO:0005524">
    <property type="term" value="F:ATP binding"/>
    <property type="evidence" value="ECO:0007669"/>
    <property type="project" value="UniProtKB-KW"/>
</dbReference>
<evidence type="ECO:0000256" key="1">
    <source>
        <dbReference type="ARBA" id="ARBA00004496"/>
    </source>
</evidence>
<dbReference type="InterPro" id="IPR027417">
    <property type="entry name" value="P-loop_NTPase"/>
</dbReference>
<comment type="caution">
    <text evidence="9">The sequence shown here is derived from an EMBL/GenBank/DDBJ whole genome shotgun (WGS) entry which is preliminary data.</text>
</comment>
<feature type="domain" description="Kinesin motor" evidence="8">
    <location>
        <begin position="3"/>
        <end position="234"/>
    </location>
</feature>
<dbReference type="Pfam" id="PF14739">
    <property type="entry name" value="DUF4472"/>
    <property type="match status" value="1"/>
</dbReference>
<keyword evidence="5 6" id="KW-0175">Coiled coil</keyword>
<reference evidence="9" key="1">
    <citation type="submission" date="2023-04" db="EMBL/GenBank/DDBJ databases">
        <title>Phytophthora fragariaefolia NBRC 109709.</title>
        <authorList>
            <person name="Ichikawa N."/>
            <person name="Sato H."/>
            <person name="Tonouchi N."/>
        </authorList>
    </citation>
    <scope>NUCLEOTIDE SEQUENCE</scope>
    <source>
        <strain evidence="9">NBRC 109709</strain>
    </source>
</reference>
<evidence type="ECO:0000256" key="7">
    <source>
        <dbReference type="SAM" id="MobiDB-lite"/>
    </source>
</evidence>
<evidence type="ECO:0000259" key="8">
    <source>
        <dbReference type="SMART" id="SM00129"/>
    </source>
</evidence>
<feature type="compositionally biased region" description="Polar residues" evidence="7">
    <location>
        <begin position="670"/>
        <end position="680"/>
    </location>
</feature>
<feature type="coiled-coil region" evidence="6">
    <location>
        <begin position="630"/>
        <end position="657"/>
    </location>
</feature>
<evidence type="ECO:0000256" key="6">
    <source>
        <dbReference type="SAM" id="Coils"/>
    </source>
</evidence>
<dbReference type="SMART" id="SM00129">
    <property type="entry name" value="KISc"/>
    <property type="match status" value="1"/>
</dbReference>
<dbReference type="GO" id="GO:0005737">
    <property type="term" value="C:cytoplasm"/>
    <property type="evidence" value="ECO:0007669"/>
    <property type="project" value="UniProtKB-SubCell"/>
</dbReference>
<dbReference type="GO" id="GO:0007052">
    <property type="term" value="P:mitotic spindle organization"/>
    <property type="evidence" value="ECO:0007669"/>
    <property type="project" value="TreeGrafter"/>
</dbReference>
<feature type="region of interest" description="Disordered" evidence="7">
    <location>
        <begin position="783"/>
        <end position="821"/>
    </location>
</feature>
<dbReference type="Proteomes" id="UP001165121">
    <property type="component" value="Unassembled WGS sequence"/>
</dbReference>
<dbReference type="GO" id="GO:0051231">
    <property type="term" value="P:spindle elongation"/>
    <property type="evidence" value="ECO:0007669"/>
    <property type="project" value="TreeGrafter"/>
</dbReference>
<feature type="coiled-coil region" evidence="6">
    <location>
        <begin position="387"/>
        <end position="414"/>
    </location>
</feature>
<feature type="coiled-coil region" evidence="6">
    <location>
        <begin position="464"/>
        <end position="601"/>
    </location>
</feature>
<name>A0A9W6UB99_9STRA</name>
<dbReference type="PANTHER" id="PTHR47969:SF15">
    <property type="entry name" value="CHROMOSOME-ASSOCIATED KINESIN KIF4A-RELATED"/>
    <property type="match status" value="1"/>
</dbReference>
<feature type="coiled-coil region" evidence="6">
    <location>
        <begin position="292"/>
        <end position="319"/>
    </location>
</feature>
<keyword evidence="4" id="KW-0067">ATP-binding</keyword>
<dbReference type="OrthoDB" id="2113965at2759"/>
<dbReference type="GO" id="GO:0008017">
    <property type="term" value="F:microtubule binding"/>
    <property type="evidence" value="ECO:0007669"/>
    <property type="project" value="InterPro"/>
</dbReference>
<dbReference type="EMBL" id="BSXT01000513">
    <property type="protein sequence ID" value="GMF29013.1"/>
    <property type="molecule type" value="Genomic_DNA"/>
</dbReference>
<feature type="coiled-coil region" evidence="6">
    <location>
        <begin position="821"/>
        <end position="873"/>
    </location>
</feature>
<proteinExistence type="predicted"/>
<dbReference type="InterPro" id="IPR036961">
    <property type="entry name" value="Kinesin_motor_dom_sf"/>
</dbReference>
<dbReference type="Gene3D" id="3.40.850.10">
    <property type="entry name" value="Kinesin motor domain"/>
    <property type="match status" value="2"/>
</dbReference>
<evidence type="ECO:0000256" key="5">
    <source>
        <dbReference type="ARBA" id="ARBA00023054"/>
    </source>
</evidence>
<keyword evidence="3" id="KW-0547">Nucleotide-binding</keyword>
<evidence type="ECO:0000256" key="3">
    <source>
        <dbReference type="ARBA" id="ARBA00022741"/>
    </source>
</evidence>
<evidence type="ECO:0000313" key="10">
    <source>
        <dbReference type="Proteomes" id="UP001165121"/>
    </source>
</evidence>
<sequence>MPDQSVATAVYQALADVLQNKMSTLSNSSATVAVGSTANGGVASTKKTQVTSSATFSLRISFAELYEETITDLLAVASKDNNDRKALLIEDDPALGKTIKNLTWSAPLTSLTDFRRLLDAGLHGRRSSNGLFGNLSEFSSASGSVVRLSEGPLLNKSLFALQDVVQSLSHSGADEVPVRYQGSQLTTLLQDALGGNCLTLVLMCVSPGDVTGSTATFQLSRMLPRICTFPVVNNDMLRGLRYRQFMAQKHVASNPVVVAAKDGSLDGKQGLADYEHRLHDLEGKLAQNVLERRILREDKSALTAQLGELRAKYRELFDNELALRNELLACEQEKLALSEAFVAFQLERDTQVQQLDSDKFEVETRLLQAEQLVVEIQQDDTTKAAQIQDLCDKMNELVSEKARLGNELTMLQKAAKDADSARGTEAKRNQQLSLELIVAVNQKQKFQGEMETLATRLRSCQSQVEAQTTACTHLRSENDELRQKVVELEEKIDLMRKDVVRRELELERAELAIKKEKFETQQAGRDADSKREISVKQLSNELESQRATFEADKRSLELLLERVRSDLAREIREKQHTLASLKTKTEENEELLLSLERARHDVQAQLETFRLKLALLQQSSTTGDEPSTGIRVLRELLSSYQIRERELRDELSSARNMNLRLARRLRAPNQDTLESPPNNESEGDRDIGGEVIAYETDEIKQMRGRLASMEQHATSEMEQRAEQALRLAELEGENANLVRQLKEKQQLHQVSPARDDQSGTRAVAEMHASLAHQLEEVRQLTLQLQHQQRQQNEKMRRITDTAPPPSQTQSSTANPLDSHEVESLRVAKEQLESRLSNNKTQWMALLEQVERRCAELLTKNVMLTEENENLRQHILKAHKKAAEK</sequence>
<dbReference type="AlphaFoldDB" id="A0A9W6UB99"/>
<dbReference type="Pfam" id="PF00225">
    <property type="entry name" value="Kinesin"/>
    <property type="match status" value="1"/>
</dbReference>
<comment type="subcellular location">
    <subcellularLocation>
        <location evidence="1">Cytoplasm</location>
    </subcellularLocation>
</comment>
<feature type="region of interest" description="Disordered" evidence="7">
    <location>
        <begin position="662"/>
        <end position="689"/>
    </location>
</feature>
<evidence type="ECO:0000256" key="2">
    <source>
        <dbReference type="ARBA" id="ARBA00022490"/>
    </source>
</evidence>
<dbReference type="InterPro" id="IPR029329">
    <property type="entry name" value="DUF4472"/>
</dbReference>
<evidence type="ECO:0000313" key="9">
    <source>
        <dbReference type="EMBL" id="GMF29013.1"/>
    </source>
</evidence>
<keyword evidence="10" id="KW-1185">Reference proteome</keyword>
<protein>
    <submittedName>
        <fullName evidence="9">Unnamed protein product</fullName>
    </submittedName>
</protein>
<accession>A0A9W6UB99</accession>
<dbReference type="SUPFAM" id="SSF52540">
    <property type="entry name" value="P-loop containing nucleoside triphosphate hydrolases"/>
    <property type="match status" value="1"/>
</dbReference>
<keyword evidence="2" id="KW-0963">Cytoplasm</keyword>
<gene>
    <name evidence="9" type="ORF">Pfra01_000612500</name>
</gene>
<dbReference type="InterPro" id="IPR001752">
    <property type="entry name" value="Kinesin_motor_dom"/>
</dbReference>
<dbReference type="InterPro" id="IPR027640">
    <property type="entry name" value="Kinesin-like_fam"/>
</dbReference>